<dbReference type="Pfam" id="PF07813">
    <property type="entry name" value="LTXXQ"/>
    <property type="match status" value="1"/>
</dbReference>
<reference evidence="1 2" key="1">
    <citation type="submission" date="2018-08" db="EMBL/GenBank/DDBJ databases">
        <title>Comparative analysis of Burkholderia isolates from Puerto Rico.</title>
        <authorList>
            <person name="Hall C."/>
            <person name="Sahl J."/>
            <person name="Wagner D."/>
        </authorList>
    </citation>
    <scope>NUCLEOTIDE SEQUENCE [LARGE SCALE GENOMIC DNA]</scope>
    <source>
        <strain evidence="1 2">Bp8966</strain>
    </source>
</reference>
<keyword evidence="2" id="KW-1185">Reference proteome</keyword>
<protein>
    <recommendedName>
        <fullName evidence="3">Spy/CpxP family protein refolding chaperone</fullName>
    </recommendedName>
</protein>
<evidence type="ECO:0000313" key="1">
    <source>
        <dbReference type="EMBL" id="RQY95294.1"/>
    </source>
</evidence>
<proteinExistence type="predicted"/>
<dbReference type="EMBL" id="QTPM01000008">
    <property type="protein sequence ID" value="RQY95294.1"/>
    <property type="molecule type" value="Genomic_DNA"/>
</dbReference>
<dbReference type="InterPro" id="IPR012899">
    <property type="entry name" value="LTXXQ"/>
</dbReference>
<sequence>MRVSRSRRAPRRGGNPLQAMCFPTWVQVEIISRNFISEMRVTLCKYSTLMHIETSNIFWHMWCRIFFQESQSMKVRLALVIGVALAAANAANAANATAPQAVQPTSECERAVVAKINRHVPEAERRENVEQTLVYLHKTLKISQEQQPQWDVFAKTLRETNSRMAALRRQEVHTAASTMPPALEYWSRGVEEKQGRLDTAVQLRDAFLSLYASASPDQKAAMDRWFGSQQPQ</sequence>
<dbReference type="Proteomes" id="UP000281098">
    <property type="component" value="Unassembled WGS sequence"/>
</dbReference>
<evidence type="ECO:0000313" key="2">
    <source>
        <dbReference type="Proteomes" id="UP000281098"/>
    </source>
</evidence>
<comment type="caution">
    <text evidence="1">The sequence shown here is derived from an EMBL/GenBank/DDBJ whole genome shotgun (WGS) entry which is preliminary data.</text>
</comment>
<name>A0ABX9YT72_9BURK</name>
<gene>
    <name evidence="1" type="ORF">DF017_09035</name>
</gene>
<evidence type="ECO:0008006" key="3">
    <source>
        <dbReference type="Google" id="ProtNLM"/>
    </source>
</evidence>
<organism evidence="1 2">
    <name type="scientific">Burkholderia stagnalis</name>
    <dbReference type="NCBI Taxonomy" id="1503054"/>
    <lineage>
        <taxon>Bacteria</taxon>
        <taxon>Pseudomonadati</taxon>
        <taxon>Pseudomonadota</taxon>
        <taxon>Betaproteobacteria</taxon>
        <taxon>Burkholderiales</taxon>
        <taxon>Burkholderiaceae</taxon>
        <taxon>Burkholderia</taxon>
        <taxon>Burkholderia cepacia complex</taxon>
    </lineage>
</organism>
<accession>A0ABX9YT72</accession>